<comment type="caution">
    <text evidence="2">The sequence shown here is derived from an EMBL/GenBank/DDBJ whole genome shotgun (WGS) entry which is preliminary data.</text>
</comment>
<dbReference type="EMBL" id="CAJNOQ010044163">
    <property type="protein sequence ID" value="CAF1632637.1"/>
    <property type="molecule type" value="Genomic_DNA"/>
</dbReference>
<feature type="non-terminal residue" evidence="2">
    <location>
        <position position="41"/>
    </location>
</feature>
<evidence type="ECO:0000313" key="2">
    <source>
        <dbReference type="EMBL" id="CAF1632637.1"/>
    </source>
</evidence>
<dbReference type="Proteomes" id="UP000663829">
    <property type="component" value="Unassembled WGS sequence"/>
</dbReference>
<protein>
    <submittedName>
        <fullName evidence="2">Uncharacterized protein</fullName>
    </submittedName>
</protein>
<feature type="region of interest" description="Disordered" evidence="1">
    <location>
        <begin position="1"/>
        <end position="41"/>
    </location>
</feature>
<feature type="compositionally biased region" description="Basic and acidic residues" evidence="1">
    <location>
        <begin position="1"/>
        <end position="15"/>
    </location>
</feature>
<name>A0A816D2D2_9BILA</name>
<proteinExistence type="predicted"/>
<evidence type="ECO:0000313" key="3">
    <source>
        <dbReference type="EMBL" id="CAF4533734.1"/>
    </source>
</evidence>
<accession>A0A816D2D2</accession>
<keyword evidence="4" id="KW-1185">Reference proteome</keyword>
<dbReference type="Proteomes" id="UP000681722">
    <property type="component" value="Unassembled WGS sequence"/>
</dbReference>
<dbReference type="AlphaFoldDB" id="A0A816D2D2"/>
<organism evidence="2 4">
    <name type="scientific">Didymodactylos carnosus</name>
    <dbReference type="NCBI Taxonomy" id="1234261"/>
    <lineage>
        <taxon>Eukaryota</taxon>
        <taxon>Metazoa</taxon>
        <taxon>Spiralia</taxon>
        <taxon>Gnathifera</taxon>
        <taxon>Rotifera</taxon>
        <taxon>Eurotatoria</taxon>
        <taxon>Bdelloidea</taxon>
        <taxon>Philodinida</taxon>
        <taxon>Philodinidae</taxon>
        <taxon>Didymodactylos</taxon>
    </lineage>
</organism>
<sequence>MNAHEHLRTPKEHPRTQRRKGKNTQKSAPNPASGYSGLRVW</sequence>
<evidence type="ECO:0000256" key="1">
    <source>
        <dbReference type="SAM" id="MobiDB-lite"/>
    </source>
</evidence>
<reference evidence="2" key="1">
    <citation type="submission" date="2021-02" db="EMBL/GenBank/DDBJ databases">
        <authorList>
            <person name="Nowell W R."/>
        </authorList>
    </citation>
    <scope>NUCLEOTIDE SEQUENCE</scope>
</reference>
<dbReference type="EMBL" id="CAJOBC010112159">
    <property type="protein sequence ID" value="CAF4533734.1"/>
    <property type="molecule type" value="Genomic_DNA"/>
</dbReference>
<evidence type="ECO:0000313" key="4">
    <source>
        <dbReference type="Proteomes" id="UP000663829"/>
    </source>
</evidence>
<gene>
    <name evidence="2" type="ORF">GPM918_LOCUS44442</name>
    <name evidence="3" type="ORF">SRO942_LOCUS46299</name>
</gene>